<dbReference type="InterPro" id="IPR029044">
    <property type="entry name" value="Nucleotide-diphossugar_trans"/>
</dbReference>
<evidence type="ECO:0000256" key="5">
    <source>
        <dbReference type="ARBA" id="ARBA00022679"/>
    </source>
</evidence>
<keyword evidence="7" id="KW-1185">Reference proteome</keyword>
<keyword evidence="5" id="KW-0808">Transferase</keyword>
<dbReference type="PANTHER" id="PTHR10462">
    <property type="entry name" value="GLYCOSYLTRANSFERASE-RELATED"/>
    <property type="match status" value="1"/>
</dbReference>
<protein>
    <submittedName>
        <fullName evidence="6">Uncharacterized protein</fullName>
    </submittedName>
</protein>
<dbReference type="EMBL" id="JAHRIQ010108495">
    <property type="protein sequence ID" value="MEQ2256975.1"/>
    <property type="molecule type" value="Genomic_DNA"/>
</dbReference>
<sequence length="112" mass="13321">MTEGDYYYPAAIFGGTCEKVKALADYCYVNIMEDKLHDVEALWHDESHLNKYFWLNKPTKLLSPEYCWDNFISDTTDILIKRLVWAPKIMRSFVLGSMHRKLCEGIYMYIFF</sequence>
<evidence type="ECO:0000256" key="3">
    <source>
        <dbReference type="ARBA" id="ARBA00010413"/>
    </source>
</evidence>
<gene>
    <name evidence="6" type="ORF">ILYODFUR_029573</name>
</gene>
<comment type="cofactor">
    <cofactor evidence="1">
        <name>Mn(2+)</name>
        <dbReference type="ChEBI" id="CHEBI:29035"/>
    </cofactor>
</comment>
<reference evidence="6 7" key="1">
    <citation type="submission" date="2021-06" db="EMBL/GenBank/DDBJ databases">
        <authorList>
            <person name="Palmer J.M."/>
        </authorList>
    </citation>
    <scope>NUCLEOTIDE SEQUENCE [LARGE SCALE GENOMIC DNA]</scope>
    <source>
        <strain evidence="7">if_2019</strain>
        <tissue evidence="6">Muscle</tissue>
    </source>
</reference>
<evidence type="ECO:0000313" key="7">
    <source>
        <dbReference type="Proteomes" id="UP001482620"/>
    </source>
</evidence>
<dbReference type="Gene3D" id="3.90.550.10">
    <property type="entry name" value="Spore Coat Polysaccharide Biosynthesis Protein SpsA, Chain A"/>
    <property type="match status" value="1"/>
</dbReference>
<evidence type="ECO:0000256" key="4">
    <source>
        <dbReference type="ARBA" id="ARBA00022676"/>
    </source>
</evidence>
<name>A0ABV0VIB4_9TELE</name>
<dbReference type="Pfam" id="PF03414">
    <property type="entry name" value="Glyco_transf_6"/>
    <property type="match status" value="1"/>
</dbReference>
<dbReference type="PANTHER" id="PTHR10462:SF33">
    <property type="entry name" value="ALPHA-1,3-GALACTOSYLTRANSFERASE 2"/>
    <property type="match status" value="1"/>
</dbReference>
<evidence type="ECO:0000256" key="1">
    <source>
        <dbReference type="ARBA" id="ARBA00001936"/>
    </source>
</evidence>
<accession>A0ABV0VIB4</accession>
<comment type="subcellular location">
    <subcellularLocation>
        <location evidence="2">Membrane</location>
        <topology evidence="2">Single-pass type II membrane protein</topology>
    </subcellularLocation>
</comment>
<comment type="similarity">
    <text evidence="3">Belongs to the glycosyltransferase 6 family.</text>
</comment>
<keyword evidence="4" id="KW-0328">Glycosyltransferase</keyword>
<dbReference type="SUPFAM" id="SSF53448">
    <property type="entry name" value="Nucleotide-diphospho-sugar transferases"/>
    <property type="match status" value="1"/>
</dbReference>
<dbReference type="InterPro" id="IPR005076">
    <property type="entry name" value="Glyco_trans_6"/>
</dbReference>
<evidence type="ECO:0000256" key="2">
    <source>
        <dbReference type="ARBA" id="ARBA00004606"/>
    </source>
</evidence>
<organism evidence="6 7">
    <name type="scientific">Ilyodon furcidens</name>
    <name type="common">goldbreast splitfin</name>
    <dbReference type="NCBI Taxonomy" id="33524"/>
    <lineage>
        <taxon>Eukaryota</taxon>
        <taxon>Metazoa</taxon>
        <taxon>Chordata</taxon>
        <taxon>Craniata</taxon>
        <taxon>Vertebrata</taxon>
        <taxon>Euteleostomi</taxon>
        <taxon>Actinopterygii</taxon>
        <taxon>Neopterygii</taxon>
        <taxon>Teleostei</taxon>
        <taxon>Neoteleostei</taxon>
        <taxon>Acanthomorphata</taxon>
        <taxon>Ovalentaria</taxon>
        <taxon>Atherinomorphae</taxon>
        <taxon>Cyprinodontiformes</taxon>
        <taxon>Goodeidae</taxon>
        <taxon>Ilyodon</taxon>
    </lineage>
</organism>
<proteinExistence type="inferred from homology"/>
<comment type="caution">
    <text evidence="6">The sequence shown here is derived from an EMBL/GenBank/DDBJ whole genome shotgun (WGS) entry which is preliminary data.</text>
</comment>
<evidence type="ECO:0000313" key="6">
    <source>
        <dbReference type="EMBL" id="MEQ2256975.1"/>
    </source>
</evidence>
<dbReference type="Proteomes" id="UP001482620">
    <property type="component" value="Unassembled WGS sequence"/>
</dbReference>